<dbReference type="InterPro" id="IPR011989">
    <property type="entry name" value="ARM-like"/>
</dbReference>
<evidence type="ECO:0000256" key="3">
    <source>
        <dbReference type="ARBA" id="ARBA00022737"/>
    </source>
</evidence>
<dbReference type="OrthoDB" id="29145at2759"/>
<keyword evidence="10" id="KW-1185">Reference proteome</keyword>
<dbReference type="SMART" id="SM00185">
    <property type="entry name" value="ARM"/>
    <property type="match status" value="8"/>
</dbReference>
<dbReference type="GO" id="GO:0005634">
    <property type="term" value="C:nucleus"/>
    <property type="evidence" value="ECO:0007669"/>
    <property type="project" value="UniProtKB-ARBA"/>
</dbReference>
<dbReference type="PIRSF" id="PIRSF005673">
    <property type="entry name" value="Importin_alpha"/>
    <property type="match status" value="1"/>
</dbReference>
<proteinExistence type="inferred from homology"/>
<dbReference type="EnsemblMetazoa" id="PHUM567490-RA">
    <property type="protein sequence ID" value="PHUM567490-PA"/>
    <property type="gene ID" value="PHUM567490"/>
</dbReference>
<dbReference type="InterPro" id="IPR000225">
    <property type="entry name" value="Armadillo"/>
</dbReference>
<dbReference type="InParanoid" id="E0W119"/>
<dbReference type="SUPFAM" id="SSF48371">
    <property type="entry name" value="ARM repeat"/>
    <property type="match status" value="1"/>
</dbReference>
<dbReference type="Proteomes" id="UP000009046">
    <property type="component" value="Unassembled WGS sequence"/>
</dbReference>
<dbReference type="Pfam" id="PF01749">
    <property type="entry name" value="IBB"/>
    <property type="match status" value="1"/>
</dbReference>
<dbReference type="CTD" id="8234844"/>
<dbReference type="Gene3D" id="1.20.5.690">
    <property type="entry name" value="Importin-alpha, importin-beta-binding domain"/>
    <property type="match status" value="1"/>
</dbReference>
<evidence type="ECO:0000256" key="2">
    <source>
        <dbReference type="ARBA" id="ARBA00022448"/>
    </source>
</evidence>
<dbReference type="GO" id="GO:0005737">
    <property type="term" value="C:cytoplasm"/>
    <property type="evidence" value="ECO:0007669"/>
    <property type="project" value="InterPro"/>
</dbReference>
<feature type="repeat" description="ARM" evidence="6">
    <location>
        <begin position="117"/>
        <end position="160"/>
    </location>
</feature>
<dbReference type="InterPro" id="IPR016024">
    <property type="entry name" value="ARM-type_fold"/>
</dbReference>
<dbReference type="Gene3D" id="1.25.10.10">
    <property type="entry name" value="Leucine-rich Repeat Variant"/>
    <property type="match status" value="1"/>
</dbReference>
<evidence type="ECO:0000256" key="5">
    <source>
        <dbReference type="PIRNR" id="PIRNR005673"/>
    </source>
</evidence>
<dbReference type="Pfam" id="PF00514">
    <property type="entry name" value="Arm"/>
    <property type="match status" value="7"/>
</dbReference>
<evidence type="ECO:0000313" key="10">
    <source>
        <dbReference type="Proteomes" id="UP000009046"/>
    </source>
</evidence>
<feature type="domain" description="IBB" evidence="7">
    <location>
        <begin position="1"/>
        <end position="59"/>
    </location>
</feature>
<sequence>MSQMQENQMPNRLANFKHKGKDIEEMRRRRNSVTINLRKASRYDQLLKKRNVSVNESPYAFQDGNASTQSNSVMTVPEIMSAITSGDENFVFEALQDARKILSKDKNPPIQDIINSGIVPHLVEFLSEKYNEKFQFEACWALTNIASGNSDETAVIIQSGALPKFIALLNSPHEQVAEQATWALGNIAGDGPKPRDLVLELGALPILLKLLESDLKISAVRNIVWTISNLCRNKNPPPPFSVVKTCLPTFRKLLYSKDNEVLADTCWSLSYLTDGPDKRIQAAVETGVVPRLVELLSESFASNITQVLTPVLRTIGNIVTGNDFQTDCVINAGGLPNLRNLLSADKDNIVKEAAWSISNITAGNKEQIQAVIDAEILPPLINVLQNGDSKSQKEAAWAVTNFTSGATVTQLFFLLRAGVIPPLCNLLDAKDWSTVLVVMDALTNILKNAKKIGELDSIALMIEECGGVDKLEELQNHENQQIYEKALDIIQHYFSKAANESVAPEVNGQFNFSAPKQGSQFDF</sequence>
<feature type="repeat" description="ARM" evidence="6">
    <location>
        <begin position="333"/>
        <end position="367"/>
    </location>
</feature>
<evidence type="ECO:0000256" key="4">
    <source>
        <dbReference type="ARBA" id="ARBA00022927"/>
    </source>
</evidence>
<dbReference type="FunFam" id="1.25.10.10:FF:000009">
    <property type="entry name" value="Importin subunit alpha"/>
    <property type="match status" value="1"/>
</dbReference>
<dbReference type="GeneID" id="8234844"/>
<dbReference type="KEGG" id="phu:Phum_PHUM567490"/>
<reference evidence="9" key="3">
    <citation type="submission" date="2020-05" db="UniProtKB">
        <authorList>
            <consortium name="EnsemblMetazoa"/>
        </authorList>
    </citation>
    <scope>IDENTIFICATION</scope>
    <source>
        <strain evidence="9">USDA</strain>
    </source>
</reference>
<evidence type="ECO:0000259" key="7">
    <source>
        <dbReference type="PROSITE" id="PS51214"/>
    </source>
</evidence>
<dbReference type="PROSITE" id="PS50176">
    <property type="entry name" value="ARM_REPEAT"/>
    <property type="match status" value="3"/>
</dbReference>
<dbReference type="PROSITE" id="PS51214">
    <property type="entry name" value="IBB"/>
    <property type="match status" value="1"/>
</dbReference>
<dbReference type="STRING" id="121224.E0W119"/>
<dbReference type="OMA" id="CVIEHNA"/>
<dbReference type="AlphaFoldDB" id="E0W119"/>
<dbReference type="eggNOG" id="KOG0166">
    <property type="taxonomic scope" value="Eukaryota"/>
</dbReference>
<dbReference type="GO" id="GO:0061608">
    <property type="term" value="F:nuclear import signal receptor activity"/>
    <property type="evidence" value="ECO:0007669"/>
    <property type="project" value="InterPro"/>
</dbReference>
<comment type="similarity">
    <text evidence="1 5">Belongs to the importin alpha family.</text>
</comment>
<evidence type="ECO:0000256" key="1">
    <source>
        <dbReference type="ARBA" id="ARBA00010394"/>
    </source>
</evidence>
<accession>E0W119</accession>
<evidence type="ECO:0000313" key="9">
    <source>
        <dbReference type="EnsemblMetazoa" id="PHUM567490-PA"/>
    </source>
</evidence>
<organism>
    <name type="scientific">Pediculus humanus subsp. corporis</name>
    <name type="common">Body louse</name>
    <dbReference type="NCBI Taxonomy" id="121224"/>
    <lineage>
        <taxon>Eukaryota</taxon>
        <taxon>Metazoa</taxon>
        <taxon>Ecdysozoa</taxon>
        <taxon>Arthropoda</taxon>
        <taxon>Hexapoda</taxon>
        <taxon>Insecta</taxon>
        <taxon>Pterygota</taxon>
        <taxon>Neoptera</taxon>
        <taxon>Paraneoptera</taxon>
        <taxon>Psocodea</taxon>
        <taxon>Troctomorpha</taxon>
        <taxon>Phthiraptera</taxon>
        <taxon>Anoplura</taxon>
        <taxon>Pediculidae</taxon>
        <taxon>Pediculus</taxon>
    </lineage>
</organism>
<keyword evidence="4 5" id="KW-0653">Protein transport</keyword>
<dbReference type="RefSeq" id="XP_002432063.1">
    <property type="nucleotide sequence ID" value="XM_002432018.1"/>
</dbReference>
<reference evidence="8" key="1">
    <citation type="submission" date="2007-04" db="EMBL/GenBank/DDBJ databases">
        <title>Annotation of Pediculus humanus corporis strain USDA.</title>
        <authorList>
            <person name="Kirkness E."/>
            <person name="Hannick L."/>
            <person name="Hass B."/>
            <person name="Bruggner R."/>
            <person name="Lawson D."/>
            <person name="Bidwell S."/>
            <person name="Joardar V."/>
            <person name="Caler E."/>
            <person name="Walenz B."/>
            <person name="Inman J."/>
            <person name="Schobel S."/>
            <person name="Galinsky K."/>
            <person name="Amedeo P."/>
            <person name="Strausberg R."/>
        </authorList>
    </citation>
    <scope>NUCLEOTIDE SEQUENCE</scope>
    <source>
        <strain evidence="8">USDA</strain>
    </source>
</reference>
<evidence type="ECO:0000256" key="6">
    <source>
        <dbReference type="PROSITE-ProRule" id="PRU00259"/>
    </source>
</evidence>
<name>E0W119_PEDHC</name>
<dbReference type="InterPro" id="IPR036975">
    <property type="entry name" value="Importin-a_IBB_sf"/>
</dbReference>
<keyword evidence="2 5" id="KW-0813">Transport</keyword>
<dbReference type="InterPro" id="IPR024931">
    <property type="entry name" value="Importin_alpha"/>
</dbReference>
<dbReference type="PANTHER" id="PTHR23316">
    <property type="entry name" value="IMPORTIN ALPHA"/>
    <property type="match status" value="1"/>
</dbReference>
<dbReference type="Pfam" id="PF16186">
    <property type="entry name" value="Arm_3"/>
    <property type="match status" value="1"/>
</dbReference>
<gene>
    <name evidence="9" type="primary">8234844</name>
    <name evidence="8" type="ORF">Phum_PHUM567490</name>
</gene>
<dbReference type="EMBL" id="AAZO01006891">
    <property type="status" value="NOT_ANNOTATED_CDS"/>
    <property type="molecule type" value="Genomic_DNA"/>
</dbReference>
<dbReference type="GO" id="GO:0006607">
    <property type="term" value="P:NLS-bearing protein import into nucleus"/>
    <property type="evidence" value="ECO:0007669"/>
    <property type="project" value="UniProtKB-ARBA"/>
</dbReference>
<dbReference type="EMBL" id="DS235864">
    <property type="protein sequence ID" value="EEB19325.1"/>
    <property type="molecule type" value="Genomic_DNA"/>
</dbReference>
<dbReference type="HOGENOM" id="CLU_018084_6_0_1"/>
<feature type="repeat" description="ARM" evidence="6">
    <location>
        <begin position="160"/>
        <end position="202"/>
    </location>
</feature>
<protein>
    <recommendedName>
        <fullName evidence="5">Importin subunit alpha</fullName>
    </recommendedName>
</protein>
<keyword evidence="3" id="KW-0677">Repeat</keyword>
<reference evidence="8" key="2">
    <citation type="submission" date="2007-04" db="EMBL/GenBank/DDBJ databases">
        <title>The genome of the human body louse.</title>
        <authorList>
            <consortium name="The Human Body Louse Genome Consortium"/>
            <person name="Kirkness E."/>
            <person name="Walenz B."/>
            <person name="Hass B."/>
            <person name="Bruggner R."/>
            <person name="Strausberg R."/>
        </authorList>
    </citation>
    <scope>NUCLEOTIDE SEQUENCE</scope>
    <source>
        <strain evidence="8">USDA</strain>
    </source>
</reference>
<evidence type="ECO:0000313" key="8">
    <source>
        <dbReference type="EMBL" id="EEB19325.1"/>
    </source>
</evidence>
<dbReference type="InterPro" id="IPR032413">
    <property type="entry name" value="Arm_3"/>
</dbReference>
<dbReference type="VEuPathDB" id="VectorBase:PHUM567490"/>
<dbReference type="InterPro" id="IPR002652">
    <property type="entry name" value="Importin-a_IBB"/>
</dbReference>